<accession>A0A7X6CXJ8</accession>
<dbReference type="RefSeq" id="WP_167967685.1">
    <property type="nucleotide sequence ID" value="NZ_BHZG01000147.1"/>
</dbReference>
<keyword evidence="3" id="KW-1185">Reference proteome</keyword>
<dbReference type="EMBL" id="JAAVJD010000006">
    <property type="protein sequence ID" value="NJQ04383.1"/>
    <property type="molecule type" value="Genomic_DNA"/>
</dbReference>
<organism evidence="2 3">
    <name type="scientific">Streptomyces lonarensis</name>
    <dbReference type="NCBI Taxonomy" id="700599"/>
    <lineage>
        <taxon>Bacteria</taxon>
        <taxon>Bacillati</taxon>
        <taxon>Actinomycetota</taxon>
        <taxon>Actinomycetes</taxon>
        <taxon>Kitasatosporales</taxon>
        <taxon>Streptomycetaceae</taxon>
        <taxon>Streptomyces</taxon>
    </lineage>
</organism>
<comment type="caution">
    <text evidence="2">The sequence shown here is derived from an EMBL/GenBank/DDBJ whole genome shotgun (WGS) entry which is preliminary data.</text>
</comment>
<dbReference type="AlphaFoldDB" id="A0A7X6CXJ8"/>
<sequence>MAALVWLFIPLFASLLAALWGSWATRRRSGVGGGRDASGVRSHEAFRAAMERPARTGERPATAPAPTPAPLTSPAPADG</sequence>
<evidence type="ECO:0000313" key="3">
    <source>
        <dbReference type="Proteomes" id="UP000578686"/>
    </source>
</evidence>
<evidence type="ECO:0000313" key="2">
    <source>
        <dbReference type="EMBL" id="NJQ04383.1"/>
    </source>
</evidence>
<gene>
    <name evidence="2" type="ORF">HCN56_02015</name>
</gene>
<reference evidence="2 3" key="1">
    <citation type="submission" date="2020-03" db="EMBL/GenBank/DDBJ databases">
        <title>Draft genome of Streptomyces sp. ventii, isolated from the Axial Seamount in the Pacific Ocean, and resequencing of the two type strains Streptomyces lonarensis strain NCL 716 and Streptomyces bohaiensis strain 11A07.</title>
        <authorList>
            <person name="Loughran R.M."/>
            <person name="Pfannmuller K.M."/>
            <person name="Wasson B.J."/>
            <person name="Deadmond M.C."/>
            <person name="Paddock B.E."/>
            <person name="Koyack M.J."/>
            <person name="Gallegos D.A."/>
            <person name="Mitchell E.A."/>
            <person name="Ushijima B."/>
            <person name="Saw J.H."/>
            <person name="Mcphail K.L."/>
            <person name="Videau P."/>
        </authorList>
    </citation>
    <scope>NUCLEOTIDE SEQUENCE [LARGE SCALE GENOMIC DNA]</scope>
    <source>
        <strain evidence="2 3">NCL716</strain>
    </source>
</reference>
<feature type="compositionally biased region" description="Pro residues" evidence="1">
    <location>
        <begin position="63"/>
        <end position="73"/>
    </location>
</feature>
<protein>
    <submittedName>
        <fullName evidence="2">Uncharacterized protein</fullName>
    </submittedName>
</protein>
<feature type="region of interest" description="Disordered" evidence="1">
    <location>
        <begin position="50"/>
        <end position="79"/>
    </location>
</feature>
<proteinExistence type="predicted"/>
<evidence type="ECO:0000256" key="1">
    <source>
        <dbReference type="SAM" id="MobiDB-lite"/>
    </source>
</evidence>
<name>A0A7X6CXJ8_9ACTN</name>
<dbReference type="Proteomes" id="UP000578686">
    <property type="component" value="Unassembled WGS sequence"/>
</dbReference>